<dbReference type="OrthoDB" id="2151789at2759"/>
<dbReference type="Gene3D" id="3.30.43.10">
    <property type="entry name" value="Uridine Diphospho-n-acetylenolpyruvylglucosamine Reductase, domain 2"/>
    <property type="match status" value="1"/>
</dbReference>
<evidence type="ECO:0000256" key="4">
    <source>
        <dbReference type="ARBA" id="ARBA00023002"/>
    </source>
</evidence>
<dbReference type="InterPro" id="IPR016166">
    <property type="entry name" value="FAD-bd_PCMH"/>
</dbReference>
<dbReference type="InParanoid" id="A0A084QWQ7"/>
<keyword evidence="3" id="KW-0274">FAD</keyword>
<keyword evidence="2" id="KW-0285">Flavoprotein</keyword>
<evidence type="ECO:0000256" key="5">
    <source>
        <dbReference type="SAM" id="SignalP"/>
    </source>
</evidence>
<name>A0A084QWQ7_STAC4</name>
<feature type="chain" id="PRO_5001779945" description="FAD-binding PCMH-type domain-containing protein" evidence="5">
    <location>
        <begin position="23"/>
        <end position="507"/>
    </location>
</feature>
<keyword evidence="4" id="KW-0560">Oxidoreductase</keyword>
<dbReference type="EMBL" id="KL659896">
    <property type="protein sequence ID" value="KFA68392.1"/>
    <property type="molecule type" value="Genomic_DNA"/>
</dbReference>
<dbReference type="InterPro" id="IPR016169">
    <property type="entry name" value="FAD-bd_PCMH_sub2"/>
</dbReference>
<evidence type="ECO:0000256" key="3">
    <source>
        <dbReference type="ARBA" id="ARBA00022827"/>
    </source>
</evidence>
<dbReference type="Gene3D" id="3.40.462.20">
    <property type="match status" value="1"/>
</dbReference>
<feature type="signal peptide" evidence="5">
    <location>
        <begin position="1"/>
        <end position="22"/>
    </location>
</feature>
<evidence type="ECO:0000313" key="8">
    <source>
        <dbReference type="Proteomes" id="UP000028524"/>
    </source>
</evidence>
<dbReference type="SUPFAM" id="SSF56176">
    <property type="entry name" value="FAD-binding/transporter-associated domain-like"/>
    <property type="match status" value="1"/>
</dbReference>
<dbReference type="HOGENOM" id="CLU_018354_1_1_1"/>
<dbReference type="PROSITE" id="PS51387">
    <property type="entry name" value="FAD_PCMH"/>
    <property type="match status" value="1"/>
</dbReference>
<dbReference type="AlphaFoldDB" id="A0A084QWQ7"/>
<comment type="similarity">
    <text evidence="1">Belongs to the oxygen-dependent FAD-linked oxidoreductase family.</text>
</comment>
<accession>A0A084QWQ7</accession>
<gene>
    <name evidence="7" type="ORF">S40285_02507</name>
</gene>
<dbReference type="InterPro" id="IPR036318">
    <property type="entry name" value="FAD-bd_PCMH-like_sf"/>
</dbReference>
<dbReference type="InterPro" id="IPR016167">
    <property type="entry name" value="FAD-bd_PCMH_sub1"/>
</dbReference>
<dbReference type="GO" id="GO:0071949">
    <property type="term" value="F:FAD binding"/>
    <property type="evidence" value="ECO:0007669"/>
    <property type="project" value="InterPro"/>
</dbReference>
<dbReference type="GO" id="GO:0016491">
    <property type="term" value="F:oxidoreductase activity"/>
    <property type="evidence" value="ECO:0007669"/>
    <property type="project" value="UniProtKB-KW"/>
</dbReference>
<evidence type="ECO:0000313" key="7">
    <source>
        <dbReference type="EMBL" id="KFA68392.1"/>
    </source>
</evidence>
<evidence type="ECO:0000256" key="1">
    <source>
        <dbReference type="ARBA" id="ARBA00005466"/>
    </source>
</evidence>
<dbReference type="InterPro" id="IPR050416">
    <property type="entry name" value="FAD-linked_Oxidoreductase"/>
</dbReference>
<evidence type="ECO:0000256" key="2">
    <source>
        <dbReference type="ARBA" id="ARBA00022630"/>
    </source>
</evidence>
<dbReference type="STRING" id="1283841.A0A084QWQ7"/>
<dbReference type="PANTHER" id="PTHR42973">
    <property type="entry name" value="BINDING OXIDOREDUCTASE, PUTATIVE (AFU_ORTHOLOGUE AFUA_1G17690)-RELATED"/>
    <property type="match status" value="1"/>
</dbReference>
<proteinExistence type="inferred from homology"/>
<dbReference type="PANTHER" id="PTHR42973:SF53">
    <property type="entry name" value="FAD-BINDING PCMH-TYPE DOMAIN-CONTAINING PROTEIN-RELATED"/>
    <property type="match status" value="1"/>
</dbReference>
<protein>
    <recommendedName>
        <fullName evidence="6">FAD-binding PCMH-type domain-containing protein</fullName>
    </recommendedName>
</protein>
<dbReference type="Gene3D" id="3.30.465.10">
    <property type="match status" value="1"/>
</dbReference>
<dbReference type="InterPro" id="IPR006094">
    <property type="entry name" value="Oxid_FAD_bind_N"/>
</dbReference>
<keyword evidence="5" id="KW-0732">Signal</keyword>
<organism evidence="7 8">
    <name type="scientific">Stachybotrys chlorohalonatus (strain IBT 40285)</name>
    <dbReference type="NCBI Taxonomy" id="1283841"/>
    <lineage>
        <taxon>Eukaryota</taxon>
        <taxon>Fungi</taxon>
        <taxon>Dikarya</taxon>
        <taxon>Ascomycota</taxon>
        <taxon>Pezizomycotina</taxon>
        <taxon>Sordariomycetes</taxon>
        <taxon>Hypocreomycetidae</taxon>
        <taxon>Hypocreales</taxon>
        <taxon>Stachybotryaceae</taxon>
        <taxon>Stachybotrys</taxon>
    </lineage>
</organism>
<dbReference type="Proteomes" id="UP000028524">
    <property type="component" value="Unassembled WGS sequence"/>
</dbReference>
<sequence length="507" mass="54049">MVRSLQAVASAAAVLCAGLSNAQSTGYTSCDAIVDAGLGERLFLGTGATAANYSESILSYYSGTQREITPFCVFQPHSTEEVSLAVKALAPLSAAGKWNIAVRSAGHSVWNNNNIAQGITIDLRRINQTTVHNTTSCKGTAVASIGAGAQWGPALLEIEKYGLTMTAGRVGNVGVAGLTLGGGLSFHSGRRGLACDDVVNYEVVLADGSIVNANKTSNARLFKALKGGGSNFGIVTRFDFAAFPGGDIYGGTVFSTWDQKDAIVDSFQQVITDVAVRPSDSEILLFRWDPAAGGIMVGAMPVSTANNASSPMFKVFDDIPVIYSGIAHQTYGELAMATWDSGGQRNIWFSLCFHNDRRVIDKAEELMHGLISDTEAFIPDNSANLIWVFQPLAKAYGRNSANNVVGLDTTLTNDSIVWLGEAFCDTAMQEAFFQARLGAISAELEAYAISIGANTQWRYMNYVNPAQDPISSYGAENVEFIRDVANEYDPTGFFQTRVSGGFKISAL</sequence>
<feature type="domain" description="FAD-binding PCMH-type" evidence="6">
    <location>
        <begin position="66"/>
        <end position="245"/>
    </location>
</feature>
<evidence type="ECO:0000259" key="6">
    <source>
        <dbReference type="PROSITE" id="PS51387"/>
    </source>
</evidence>
<reference evidence="7 8" key="1">
    <citation type="journal article" date="2014" name="BMC Genomics">
        <title>Comparative genome sequencing reveals chemotype-specific gene clusters in the toxigenic black mold Stachybotrys.</title>
        <authorList>
            <person name="Semeiks J."/>
            <person name="Borek D."/>
            <person name="Otwinowski Z."/>
            <person name="Grishin N.V."/>
        </authorList>
    </citation>
    <scope>NUCLEOTIDE SEQUENCE [LARGE SCALE GENOMIC DNA]</scope>
    <source>
        <strain evidence="7 8">IBT 40285</strain>
    </source>
</reference>
<keyword evidence="8" id="KW-1185">Reference proteome</keyword>
<dbReference type="Pfam" id="PF01565">
    <property type="entry name" value="FAD_binding_4"/>
    <property type="match status" value="1"/>
</dbReference>